<protein>
    <submittedName>
        <fullName evidence="1">Uncharacterized protein</fullName>
    </submittedName>
</protein>
<accession>A0A6A5V855</accession>
<dbReference type="Proteomes" id="UP000800036">
    <property type="component" value="Unassembled WGS sequence"/>
</dbReference>
<gene>
    <name evidence="1" type="ORF">BU23DRAFT_195999</name>
</gene>
<name>A0A6A5V855_9PLEO</name>
<reference evidence="1" key="1">
    <citation type="journal article" date="2020" name="Stud. Mycol.">
        <title>101 Dothideomycetes genomes: a test case for predicting lifestyles and emergence of pathogens.</title>
        <authorList>
            <person name="Haridas S."/>
            <person name="Albert R."/>
            <person name="Binder M."/>
            <person name="Bloem J."/>
            <person name="Labutti K."/>
            <person name="Salamov A."/>
            <person name="Andreopoulos B."/>
            <person name="Baker S."/>
            <person name="Barry K."/>
            <person name="Bills G."/>
            <person name="Bluhm B."/>
            <person name="Cannon C."/>
            <person name="Castanera R."/>
            <person name="Culley D."/>
            <person name="Daum C."/>
            <person name="Ezra D."/>
            <person name="Gonzalez J."/>
            <person name="Henrissat B."/>
            <person name="Kuo A."/>
            <person name="Liang C."/>
            <person name="Lipzen A."/>
            <person name="Lutzoni F."/>
            <person name="Magnuson J."/>
            <person name="Mondo S."/>
            <person name="Nolan M."/>
            <person name="Ohm R."/>
            <person name="Pangilinan J."/>
            <person name="Park H.-J."/>
            <person name="Ramirez L."/>
            <person name="Alfaro M."/>
            <person name="Sun H."/>
            <person name="Tritt A."/>
            <person name="Yoshinaga Y."/>
            <person name="Zwiers L.-H."/>
            <person name="Turgeon B."/>
            <person name="Goodwin S."/>
            <person name="Spatafora J."/>
            <person name="Crous P."/>
            <person name="Grigoriev I."/>
        </authorList>
    </citation>
    <scope>NUCLEOTIDE SEQUENCE</scope>
    <source>
        <strain evidence="1">CBS 107.79</strain>
    </source>
</reference>
<dbReference type="AlphaFoldDB" id="A0A6A5V855"/>
<evidence type="ECO:0000313" key="2">
    <source>
        <dbReference type="Proteomes" id="UP000800036"/>
    </source>
</evidence>
<proteinExistence type="predicted"/>
<dbReference type="EMBL" id="ML976695">
    <property type="protein sequence ID" value="KAF1971196.1"/>
    <property type="molecule type" value="Genomic_DNA"/>
</dbReference>
<evidence type="ECO:0000313" key="1">
    <source>
        <dbReference type="EMBL" id="KAF1971196.1"/>
    </source>
</evidence>
<organism evidence="1 2">
    <name type="scientific">Bimuria novae-zelandiae CBS 107.79</name>
    <dbReference type="NCBI Taxonomy" id="1447943"/>
    <lineage>
        <taxon>Eukaryota</taxon>
        <taxon>Fungi</taxon>
        <taxon>Dikarya</taxon>
        <taxon>Ascomycota</taxon>
        <taxon>Pezizomycotina</taxon>
        <taxon>Dothideomycetes</taxon>
        <taxon>Pleosporomycetidae</taxon>
        <taxon>Pleosporales</taxon>
        <taxon>Massarineae</taxon>
        <taxon>Didymosphaeriaceae</taxon>
        <taxon>Bimuria</taxon>
    </lineage>
</organism>
<sequence length="99" mass="11240">MPLNHSPISNQPYAPAYKKRKHAFDTLMRERSLSKRIAPSSAFHITHASTLQEKVRSKRTCYALMLTVAMFGLQTSRRDRTTGESTHTIRLPLAVTKLS</sequence>
<keyword evidence="2" id="KW-1185">Reference proteome</keyword>